<dbReference type="GO" id="GO:0003700">
    <property type="term" value="F:DNA-binding transcription factor activity"/>
    <property type="evidence" value="ECO:0007669"/>
    <property type="project" value="TreeGrafter"/>
</dbReference>
<proteinExistence type="predicted"/>
<dbReference type="PROSITE" id="PS50977">
    <property type="entry name" value="HTH_TETR_2"/>
    <property type="match status" value="1"/>
</dbReference>
<keyword evidence="1" id="KW-0805">Transcription regulation</keyword>
<dbReference type="AlphaFoldDB" id="A0A419I7I2"/>
<dbReference type="Pfam" id="PF00440">
    <property type="entry name" value="TetR_N"/>
    <property type="match status" value="1"/>
</dbReference>
<dbReference type="InterPro" id="IPR050109">
    <property type="entry name" value="HTH-type_TetR-like_transc_reg"/>
</dbReference>
<keyword evidence="2 4" id="KW-0238">DNA-binding</keyword>
<dbReference type="PANTHER" id="PTHR30055:SF234">
    <property type="entry name" value="HTH-TYPE TRANSCRIPTIONAL REGULATOR BETI"/>
    <property type="match status" value="1"/>
</dbReference>
<evidence type="ECO:0000256" key="1">
    <source>
        <dbReference type="ARBA" id="ARBA00023015"/>
    </source>
</evidence>
<evidence type="ECO:0000313" key="8">
    <source>
        <dbReference type="Proteomes" id="UP000285112"/>
    </source>
</evidence>
<dbReference type="OrthoDB" id="7505659at2"/>
<dbReference type="InterPro" id="IPR009057">
    <property type="entry name" value="Homeodomain-like_sf"/>
</dbReference>
<dbReference type="GO" id="GO:0000976">
    <property type="term" value="F:transcription cis-regulatory region binding"/>
    <property type="evidence" value="ECO:0007669"/>
    <property type="project" value="TreeGrafter"/>
</dbReference>
<organism evidence="7 8">
    <name type="scientific">Amycolatopsis panacis</name>
    <dbReference type="NCBI Taxonomy" id="2340917"/>
    <lineage>
        <taxon>Bacteria</taxon>
        <taxon>Bacillati</taxon>
        <taxon>Actinomycetota</taxon>
        <taxon>Actinomycetes</taxon>
        <taxon>Pseudonocardiales</taxon>
        <taxon>Pseudonocardiaceae</taxon>
        <taxon>Amycolatopsis</taxon>
    </lineage>
</organism>
<feature type="domain" description="HTH tetR-type" evidence="6">
    <location>
        <begin position="13"/>
        <end position="73"/>
    </location>
</feature>
<gene>
    <name evidence="7" type="ORF">D5S19_08635</name>
</gene>
<dbReference type="SUPFAM" id="SSF46689">
    <property type="entry name" value="Homeodomain-like"/>
    <property type="match status" value="1"/>
</dbReference>
<comment type="caution">
    <text evidence="7">The sequence shown here is derived from an EMBL/GenBank/DDBJ whole genome shotgun (WGS) entry which is preliminary data.</text>
</comment>
<dbReference type="PANTHER" id="PTHR30055">
    <property type="entry name" value="HTH-TYPE TRANSCRIPTIONAL REGULATOR RUTR"/>
    <property type="match status" value="1"/>
</dbReference>
<name>A0A419I7I2_9PSEU</name>
<evidence type="ECO:0000256" key="2">
    <source>
        <dbReference type="ARBA" id="ARBA00023125"/>
    </source>
</evidence>
<feature type="DNA-binding region" description="H-T-H motif" evidence="4">
    <location>
        <begin position="36"/>
        <end position="55"/>
    </location>
</feature>
<evidence type="ECO:0000313" key="7">
    <source>
        <dbReference type="EMBL" id="RJQ87857.1"/>
    </source>
</evidence>
<dbReference type="InterPro" id="IPR001647">
    <property type="entry name" value="HTH_TetR"/>
</dbReference>
<protein>
    <submittedName>
        <fullName evidence="7">TetR/AcrR family transcriptional regulator</fullName>
    </submittedName>
</protein>
<dbReference type="Proteomes" id="UP000285112">
    <property type="component" value="Unassembled WGS sequence"/>
</dbReference>
<accession>A0A419I7I2</accession>
<dbReference type="PRINTS" id="PR00455">
    <property type="entry name" value="HTHTETR"/>
</dbReference>
<evidence type="ECO:0000256" key="5">
    <source>
        <dbReference type="SAM" id="MobiDB-lite"/>
    </source>
</evidence>
<dbReference type="RefSeq" id="WP_120022791.1">
    <property type="nucleotide sequence ID" value="NZ_QZFV01000066.1"/>
</dbReference>
<feature type="region of interest" description="Disordered" evidence="5">
    <location>
        <begin position="156"/>
        <end position="175"/>
    </location>
</feature>
<keyword evidence="8" id="KW-1185">Reference proteome</keyword>
<dbReference type="EMBL" id="QZFV01000066">
    <property type="protein sequence ID" value="RJQ87857.1"/>
    <property type="molecule type" value="Genomic_DNA"/>
</dbReference>
<reference evidence="7 8" key="1">
    <citation type="submission" date="2018-09" db="EMBL/GenBank/DDBJ databases">
        <title>YIM PH 21725 draft genome.</title>
        <authorList>
            <person name="Miao C."/>
        </authorList>
    </citation>
    <scope>NUCLEOTIDE SEQUENCE [LARGE SCALE GENOMIC DNA]</scope>
    <source>
        <strain evidence="8">YIM PH21725</strain>
    </source>
</reference>
<dbReference type="Gene3D" id="1.10.357.10">
    <property type="entry name" value="Tetracycline Repressor, domain 2"/>
    <property type="match status" value="1"/>
</dbReference>
<keyword evidence="3" id="KW-0804">Transcription</keyword>
<evidence type="ECO:0000256" key="3">
    <source>
        <dbReference type="ARBA" id="ARBA00023163"/>
    </source>
</evidence>
<evidence type="ECO:0000256" key="4">
    <source>
        <dbReference type="PROSITE-ProRule" id="PRU00335"/>
    </source>
</evidence>
<sequence>MPSRNARGYAKGRARRHEILLVALNAFAEQGFRASSMREIADLVGLSRAGLLHHFSSKEEVLRLRDEQQTAFNERFGREGGLDAVRYLLDLNARQVELVGDRRCAGALPECVGFLVDARENGDPAAEQGDVLDRFTRPADRLDGAFIQGFAAGHGGEEQAASPLTGHRGAYYGAR</sequence>
<evidence type="ECO:0000259" key="6">
    <source>
        <dbReference type="PROSITE" id="PS50977"/>
    </source>
</evidence>